<dbReference type="Proteomes" id="UP000578697">
    <property type="component" value="Unassembled WGS sequence"/>
</dbReference>
<accession>A0A840SK20</accession>
<keyword evidence="4" id="KW-1185">Reference proteome</keyword>
<dbReference type="NCBIfam" id="NF047619">
    <property type="entry name" value="NADase_discoid"/>
    <property type="match status" value="1"/>
</dbReference>
<evidence type="ECO:0000259" key="2">
    <source>
        <dbReference type="Pfam" id="PF25302"/>
    </source>
</evidence>
<feature type="signal peptide" evidence="1">
    <location>
        <begin position="1"/>
        <end position="25"/>
    </location>
</feature>
<organism evidence="3 4">
    <name type="scientific">Treponema rectale</name>
    <dbReference type="NCBI Taxonomy" id="744512"/>
    <lineage>
        <taxon>Bacteria</taxon>
        <taxon>Pseudomonadati</taxon>
        <taxon>Spirochaetota</taxon>
        <taxon>Spirochaetia</taxon>
        <taxon>Spirochaetales</taxon>
        <taxon>Treponemataceae</taxon>
        <taxon>Treponema</taxon>
    </lineage>
</organism>
<feature type="domain" description="NAD glycohydrolase translocation F5/8 type C" evidence="2">
    <location>
        <begin position="406"/>
        <end position="518"/>
    </location>
</feature>
<comment type="caution">
    <text evidence="3">The sequence shown here is derived from an EMBL/GenBank/DDBJ whole genome shotgun (WGS) entry which is preliminary data.</text>
</comment>
<feature type="chain" id="PRO_5032573329" description="NAD glycohydrolase translocation F5/8 type C domain-containing protein" evidence="1">
    <location>
        <begin position="26"/>
        <end position="528"/>
    </location>
</feature>
<dbReference type="AlphaFoldDB" id="A0A840SK20"/>
<evidence type="ECO:0000313" key="3">
    <source>
        <dbReference type="EMBL" id="MBB5219711.1"/>
    </source>
</evidence>
<dbReference type="Pfam" id="PF25302">
    <property type="entry name" value="NADase_transloc"/>
    <property type="match status" value="1"/>
</dbReference>
<gene>
    <name evidence="3" type="ORF">HNP77_002093</name>
</gene>
<dbReference type="EMBL" id="JACHFR010000003">
    <property type="protein sequence ID" value="MBB5219711.1"/>
    <property type="molecule type" value="Genomic_DNA"/>
</dbReference>
<keyword evidence="1" id="KW-0732">Signal</keyword>
<protein>
    <recommendedName>
        <fullName evidence="2">NAD glycohydrolase translocation F5/8 type C domain-containing protein</fullName>
    </recommendedName>
</protein>
<dbReference type="InterPro" id="IPR057561">
    <property type="entry name" value="NADase_transloc"/>
</dbReference>
<name>A0A840SK20_9SPIR</name>
<evidence type="ECO:0000256" key="1">
    <source>
        <dbReference type="SAM" id="SignalP"/>
    </source>
</evidence>
<sequence length="528" mass="62086">MKSYFIKKMFTVLVLFAVVSVFSYADEIEDFKSILSKNSGYFYNEEEGSVIYFNFDGSTLNKTKFEINFINKTTKTSIESRTGFFPNNYPKIKLDYKIKNGKLLSIREFDGTYIRLDAKNEKELIPEIKKKCLNRFERICGTYTDSNTQRIFSISRKGEKFLIEVTYPASENIENKKEELLLRDNNYLQGNNYGAEFYNKRLFILDPYIPSSYPTHDEYEEEIKYIAHQFPIKELQTEEENLISKSVDFYRSWYFYNDDGTSKKVYLSDKAASLLKKSDWEYNVFKIFECYKMYQDEMGWKHLELIDENGTQKFLLIDGEDIYALFAYTGNSLTSDKDAIANQFTDKSNLVETMEFLPNMRTSNGSHFANPKASSTLKDKHYEYKIEGTLQVFNPLESETKWCKNNIPWVEGQEDDGIGETIEFDIIPQTWEAWEAIEGINFRILNGYVDPLKPYLFKQNNRIKKLLVQTDTGFSTELIFNDAVEFTKIELPKETKHIKLTIKEVYKGTKYSDTCITAFEMNYRIWDK</sequence>
<proteinExistence type="predicted"/>
<evidence type="ECO:0000313" key="4">
    <source>
        <dbReference type="Proteomes" id="UP000578697"/>
    </source>
</evidence>
<reference evidence="3 4" key="1">
    <citation type="submission" date="2020-08" db="EMBL/GenBank/DDBJ databases">
        <title>Genomic Encyclopedia of Type Strains, Phase IV (KMG-IV): sequencing the most valuable type-strain genomes for metagenomic binning, comparative biology and taxonomic classification.</title>
        <authorList>
            <person name="Goeker M."/>
        </authorList>
    </citation>
    <scope>NUCLEOTIDE SEQUENCE [LARGE SCALE GENOMIC DNA]</scope>
    <source>
        <strain evidence="3 4">DSM 103679</strain>
    </source>
</reference>
<dbReference type="RefSeq" id="WP_184653120.1">
    <property type="nucleotide sequence ID" value="NZ_JACHFR010000003.1"/>
</dbReference>